<evidence type="ECO:0000313" key="2">
    <source>
        <dbReference type="Proteomes" id="UP000076632"/>
    </source>
</evidence>
<gene>
    <name evidence="1" type="ORF">L228DRAFT_144614</name>
</gene>
<dbReference type="EMBL" id="KV407459">
    <property type="protein sequence ID" value="KZF22008.1"/>
    <property type="molecule type" value="Genomic_DNA"/>
</dbReference>
<dbReference type="GeneID" id="28894347"/>
<evidence type="ECO:0000313" key="1">
    <source>
        <dbReference type="EMBL" id="KZF22008.1"/>
    </source>
</evidence>
<organism evidence="1 2">
    <name type="scientific">Xylona heveae (strain CBS 132557 / TC161)</name>
    <dbReference type="NCBI Taxonomy" id="1328760"/>
    <lineage>
        <taxon>Eukaryota</taxon>
        <taxon>Fungi</taxon>
        <taxon>Dikarya</taxon>
        <taxon>Ascomycota</taxon>
        <taxon>Pezizomycotina</taxon>
        <taxon>Xylonomycetes</taxon>
        <taxon>Xylonales</taxon>
        <taxon>Xylonaceae</taxon>
        <taxon>Xylona</taxon>
    </lineage>
</organism>
<keyword evidence="2" id="KW-1185">Reference proteome</keyword>
<dbReference type="InParanoid" id="A0A165GC23"/>
<dbReference type="RefSeq" id="XP_018187563.1">
    <property type="nucleotide sequence ID" value="XM_018329210.1"/>
</dbReference>
<dbReference type="AlphaFoldDB" id="A0A165GC23"/>
<reference evidence="1 2" key="1">
    <citation type="journal article" date="2016" name="Fungal Biol.">
        <title>The genome of Xylona heveae provides a window into fungal endophytism.</title>
        <authorList>
            <person name="Gazis R."/>
            <person name="Kuo A."/>
            <person name="Riley R."/>
            <person name="LaButti K."/>
            <person name="Lipzen A."/>
            <person name="Lin J."/>
            <person name="Amirebrahimi M."/>
            <person name="Hesse C.N."/>
            <person name="Spatafora J.W."/>
            <person name="Henrissat B."/>
            <person name="Hainaut M."/>
            <person name="Grigoriev I.V."/>
            <person name="Hibbett D.S."/>
        </authorList>
    </citation>
    <scope>NUCLEOTIDE SEQUENCE [LARGE SCALE GENOMIC DNA]</scope>
    <source>
        <strain evidence="1 2">TC161</strain>
    </source>
</reference>
<accession>A0A165GC23</accession>
<name>A0A165GC23_XYLHT</name>
<proteinExistence type="predicted"/>
<sequence length="157" mass="17119">MCGGCRKQQIMGSILGRASVAMMDEGIERNASSFATSSEATTPNNVAHYWQRNGFSTRLNLRAPVQGLNQSRRGHVGPLTQRSTSDSLSCCLTTASCTRNVLSILAVALAINPSSVILAPSRFTVKPQIYPTHDQYSQFHEASFTGELFLTRDHKVS</sequence>
<protein>
    <submittedName>
        <fullName evidence="1">Uncharacterized protein</fullName>
    </submittedName>
</protein>
<dbReference type="Proteomes" id="UP000076632">
    <property type="component" value="Unassembled WGS sequence"/>
</dbReference>